<organism evidence="1">
    <name type="scientific">Arundo donax</name>
    <name type="common">Giant reed</name>
    <name type="synonym">Donax arundinaceus</name>
    <dbReference type="NCBI Taxonomy" id="35708"/>
    <lineage>
        <taxon>Eukaryota</taxon>
        <taxon>Viridiplantae</taxon>
        <taxon>Streptophyta</taxon>
        <taxon>Embryophyta</taxon>
        <taxon>Tracheophyta</taxon>
        <taxon>Spermatophyta</taxon>
        <taxon>Magnoliopsida</taxon>
        <taxon>Liliopsida</taxon>
        <taxon>Poales</taxon>
        <taxon>Poaceae</taxon>
        <taxon>PACMAD clade</taxon>
        <taxon>Arundinoideae</taxon>
        <taxon>Arundineae</taxon>
        <taxon>Arundo</taxon>
    </lineage>
</organism>
<reference evidence="1" key="2">
    <citation type="journal article" date="2015" name="Data Brief">
        <title>Shoot transcriptome of the giant reed, Arundo donax.</title>
        <authorList>
            <person name="Barrero R.A."/>
            <person name="Guerrero F.D."/>
            <person name="Moolhuijzen P."/>
            <person name="Goolsby J.A."/>
            <person name="Tidwell J."/>
            <person name="Bellgard S.E."/>
            <person name="Bellgard M.I."/>
        </authorList>
    </citation>
    <scope>NUCLEOTIDE SEQUENCE</scope>
    <source>
        <tissue evidence="1">Shoot tissue taken approximately 20 cm above the soil surface</tissue>
    </source>
</reference>
<proteinExistence type="predicted"/>
<dbReference type="AlphaFoldDB" id="A0A0A9HA77"/>
<evidence type="ECO:0000313" key="1">
    <source>
        <dbReference type="EMBL" id="JAE32714.1"/>
    </source>
</evidence>
<name>A0A0A9HA77_ARUDO</name>
<protein>
    <submittedName>
        <fullName evidence="1">Uncharacterized protein</fullName>
    </submittedName>
</protein>
<reference evidence="1" key="1">
    <citation type="submission" date="2014-09" db="EMBL/GenBank/DDBJ databases">
        <authorList>
            <person name="Magalhaes I.L.F."/>
            <person name="Oliveira U."/>
            <person name="Santos F.R."/>
            <person name="Vidigal T.H.D.A."/>
            <person name="Brescovit A.D."/>
            <person name="Santos A.J."/>
        </authorList>
    </citation>
    <scope>NUCLEOTIDE SEQUENCE</scope>
    <source>
        <tissue evidence="1">Shoot tissue taken approximately 20 cm above the soil surface</tissue>
    </source>
</reference>
<accession>A0A0A9HA77</accession>
<dbReference type="EMBL" id="GBRH01165182">
    <property type="protein sequence ID" value="JAE32714.1"/>
    <property type="molecule type" value="Transcribed_RNA"/>
</dbReference>
<sequence>MSFPRKNYLPLRADKIPPSNPGYPFNLTHSSVAAGAASSSPTRLTTRYPPNL</sequence>